<dbReference type="AlphaFoldDB" id="A0A1J1HPA1"/>
<gene>
    <name evidence="1" type="ORF">CLUMA_CG003560</name>
</gene>
<accession>A0A1J1HPA1</accession>
<keyword evidence="2" id="KW-1185">Reference proteome</keyword>
<reference evidence="1 2" key="1">
    <citation type="submission" date="2015-04" db="EMBL/GenBank/DDBJ databases">
        <authorList>
            <person name="Syromyatnikov M.Y."/>
            <person name="Popov V.N."/>
        </authorList>
    </citation>
    <scope>NUCLEOTIDE SEQUENCE [LARGE SCALE GENOMIC DNA]</scope>
</reference>
<evidence type="ECO:0000313" key="2">
    <source>
        <dbReference type="Proteomes" id="UP000183832"/>
    </source>
</evidence>
<sequence length="112" mass="12882">MKLQHLDLPVTKFDANVCKALRENTQDTKLSFIDLPFNTVDDTENKNEDSLNNLLSIDNGNSLEFSGTKFEILEDVSLPENYYDVDGIVVDKEIEIHENIFEYISPPMKRKT</sequence>
<proteinExistence type="predicted"/>
<name>A0A1J1HPA1_9DIPT</name>
<dbReference type="Proteomes" id="UP000183832">
    <property type="component" value="Unassembled WGS sequence"/>
</dbReference>
<protein>
    <submittedName>
        <fullName evidence="1">CLUMA_CG003560, isoform A</fullName>
    </submittedName>
</protein>
<evidence type="ECO:0000313" key="1">
    <source>
        <dbReference type="EMBL" id="CRK89871.1"/>
    </source>
</evidence>
<organism evidence="1 2">
    <name type="scientific">Clunio marinus</name>
    <dbReference type="NCBI Taxonomy" id="568069"/>
    <lineage>
        <taxon>Eukaryota</taxon>
        <taxon>Metazoa</taxon>
        <taxon>Ecdysozoa</taxon>
        <taxon>Arthropoda</taxon>
        <taxon>Hexapoda</taxon>
        <taxon>Insecta</taxon>
        <taxon>Pterygota</taxon>
        <taxon>Neoptera</taxon>
        <taxon>Endopterygota</taxon>
        <taxon>Diptera</taxon>
        <taxon>Nematocera</taxon>
        <taxon>Chironomoidea</taxon>
        <taxon>Chironomidae</taxon>
        <taxon>Clunio</taxon>
    </lineage>
</organism>
<dbReference type="EMBL" id="CVRI01000014">
    <property type="protein sequence ID" value="CRK89871.1"/>
    <property type="molecule type" value="Genomic_DNA"/>
</dbReference>